<proteinExistence type="predicted"/>
<dbReference type="Gene3D" id="3.30.450.20">
    <property type="entry name" value="PAS domain"/>
    <property type="match status" value="1"/>
</dbReference>
<dbReference type="Pfam" id="PF13188">
    <property type="entry name" value="PAS_8"/>
    <property type="match status" value="1"/>
</dbReference>
<keyword evidence="2" id="KW-0472">Membrane</keyword>
<evidence type="ECO:0000313" key="4">
    <source>
        <dbReference type="EMBL" id="KAB8033513.1"/>
    </source>
</evidence>
<accession>A0A833JFQ2</accession>
<name>A0A833JFQ2_9BACT</name>
<dbReference type="RefSeq" id="WP_152211599.1">
    <property type="nucleotide sequence ID" value="NZ_WFLN01000004.1"/>
</dbReference>
<dbReference type="NCBIfam" id="TIGR00229">
    <property type="entry name" value="sensory_box"/>
    <property type="match status" value="1"/>
</dbReference>
<keyword evidence="5" id="KW-1185">Reference proteome</keyword>
<protein>
    <submittedName>
        <fullName evidence="4">PAS domain S-box protein</fullName>
    </submittedName>
</protein>
<feature type="transmembrane region" description="Helical" evidence="2">
    <location>
        <begin position="15"/>
        <end position="35"/>
    </location>
</feature>
<dbReference type="SUPFAM" id="SSF55785">
    <property type="entry name" value="PYP-like sensor domain (PAS domain)"/>
    <property type="match status" value="1"/>
</dbReference>
<organism evidence="4 5">
    <name type="scientific">Fluviispira multicolorata</name>
    <dbReference type="NCBI Taxonomy" id="2654512"/>
    <lineage>
        <taxon>Bacteria</taxon>
        <taxon>Pseudomonadati</taxon>
        <taxon>Bdellovibrionota</taxon>
        <taxon>Oligoflexia</taxon>
        <taxon>Silvanigrellales</taxon>
        <taxon>Silvanigrellaceae</taxon>
        <taxon>Fluviispira</taxon>
    </lineage>
</organism>
<feature type="coiled-coil region" evidence="1">
    <location>
        <begin position="228"/>
        <end position="255"/>
    </location>
</feature>
<reference evidence="4 5" key="1">
    <citation type="submission" date="2019-10" db="EMBL/GenBank/DDBJ databases">
        <title>New genus of Silvanigrellaceae.</title>
        <authorList>
            <person name="Pitt A."/>
            <person name="Hahn M.W."/>
        </authorList>
    </citation>
    <scope>NUCLEOTIDE SEQUENCE [LARGE SCALE GENOMIC DNA]</scope>
    <source>
        <strain evidence="4 5">33A1-SZDP</strain>
    </source>
</reference>
<dbReference type="EMBL" id="WFLN01000004">
    <property type="protein sequence ID" value="KAB8033513.1"/>
    <property type="molecule type" value="Genomic_DNA"/>
</dbReference>
<dbReference type="InterPro" id="IPR000014">
    <property type="entry name" value="PAS"/>
</dbReference>
<dbReference type="InterPro" id="IPR035965">
    <property type="entry name" value="PAS-like_dom_sf"/>
</dbReference>
<evidence type="ECO:0000259" key="3">
    <source>
        <dbReference type="PROSITE" id="PS50112"/>
    </source>
</evidence>
<gene>
    <name evidence="4" type="ORF">GCL57_02070</name>
</gene>
<evidence type="ECO:0000256" key="1">
    <source>
        <dbReference type="SAM" id="Coils"/>
    </source>
</evidence>
<dbReference type="PROSITE" id="PS50112">
    <property type="entry name" value="PAS"/>
    <property type="match status" value="1"/>
</dbReference>
<comment type="caution">
    <text evidence="4">The sequence shown here is derived from an EMBL/GenBank/DDBJ whole genome shotgun (WGS) entry which is preliminary data.</text>
</comment>
<feature type="domain" description="PAS" evidence="3">
    <location>
        <begin position="241"/>
        <end position="284"/>
    </location>
</feature>
<evidence type="ECO:0000256" key="2">
    <source>
        <dbReference type="SAM" id="Phobius"/>
    </source>
</evidence>
<dbReference type="AlphaFoldDB" id="A0A833JFQ2"/>
<dbReference type="Proteomes" id="UP000442694">
    <property type="component" value="Unassembled WGS sequence"/>
</dbReference>
<sequence length="375" mass="44050">MIALPPMRRGILKEVLKIVFLFGALGFTLILFIHFSSKNPKNLISLNFQASNVIIEMFDHWELLNDHNINSNLVVTENKKSFQQSLDFLEKYYSTNDTSIILHEMHLIFDKYKIKNNEISRQDYLQMRKLLKKIMKENQYKLSTLILSRERFSNKMVLLACLIFLIALGFSVYFSERLSSRIAYPIKKISEILQSKPDLNHKLKFPPPETLEIKVLTIEFIELWKRLSDLHKKNLKNLKLQRNELNAVFDSMEDAIVVLDNKGKIEHYNKLFLQIIGAKNESLLYQPWSDVSLSSITYMQLRNLVRNDNFEESNFWAFVDGNETIFRVRKRIINDEDKQRNGVILILHNLSNRYSAAQFKEIAIKLKTEQASLSI</sequence>
<keyword evidence="2" id="KW-0812">Transmembrane</keyword>
<evidence type="ECO:0000313" key="5">
    <source>
        <dbReference type="Proteomes" id="UP000442694"/>
    </source>
</evidence>
<keyword evidence="2" id="KW-1133">Transmembrane helix</keyword>
<feature type="transmembrane region" description="Helical" evidence="2">
    <location>
        <begin position="156"/>
        <end position="174"/>
    </location>
</feature>
<keyword evidence="1" id="KW-0175">Coiled coil</keyword>